<evidence type="ECO:0000256" key="6">
    <source>
        <dbReference type="SAM" id="Phobius"/>
    </source>
</evidence>
<feature type="coiled-coil region" evidence="5">
    <location>
        <begin position="99"/>
        <end position="133"/>
    </location>
</feature>
<dbReference type="Gene3D" id="3.30.1330.60">
    <property type="entry name" value="OmpA-like domain"/>
    <property type="match status" value="1"/>
</dbReference>
<dbReference type="GO" id="GO:0009279">
    <property type="term" value="C:cell outer membrane"/>
    <property type="evidence" value="ECO:0007669"/>
    <property type="project" value="UniProtKB-SubCell"/>
</dbReference>
<dbReference type="SUPFAM" id="SSF103088">
    <property type="entry name" value="OmpA-like"/>
    <property type="match status" value="1"/>
</dbReference>
<keyword evidence="5" id="KW-0175">Coiled coil</keyword>
<comment type="caution">
    <text evidence="9">The sequence shown here is derived from an EMBL/GenBank/DDBJ whole genome shotgun (WGS) entry which is preliminary data.</text>
</comment>
<keyword evidence="10" id="KW-1185">Reference proteome</keyword>
<comment type="subcellular location">
    <subcellularLocation>
        <location evidence="1">Cell outer membrane</location>
    </subcellularLocation>
</comment>
<evidence type="ECO:0000256" key="3">
    <source>
        <dbReference type="ARBA" id="ARBA00023237"/>
    </source>
</evidence>
<dbReference type="AlphaFoldDB" id="A0A919EKV2"/>
<organism evidence="9 10">
    <name type="scientific">Thalassotalea marina</name>
    <dbReference type="NCBI Taxonomy" id="1673741"/>
    <lineage>
        <taxon>Bacteria</taxon>
        <taxon>Pseudomonadati</taxon>
        <taxon>Pseudomonadota</taxon>
        <taxon>Gammaproteobacteria</taxon>
        <taxon>Alteromonadales</taxon>
        <taxon>Colwelliaceae</taxon>
        <taxon>Thalassotalea</taxon>
    </lineage>
</organism>
<evidence type="ECO:0000256" key="1">
    <source>
        <dbReference type="ARBA" id="ARBA00004442"/>
    </source>
</evidence>
<name>A0A919EKV2_9GAMM</name>
<keyword evidence="2 4" id="KW-0472">Membrane</keyword>
<dbReference type="InterPro" id="IPR022511">
    <property type="entry name" value="PdsO"/>
</dbReference>
<dbReference type="PRINTS" id="PR01021">
    <property type="entry name" value="OMPADOMAIN"/>
</dbReference>
<keyword evidence="6" id="KW-0812">Transmembrane</keyword>
<keyword evidence="3" id="KW-0998">Cell outer membrane</keyword>
<dbReference type="PANTHER" id="PTHR30329">
    <property type="entry name" value="STATOR ELEMENT OF FLAGELLAR MOTOR COMPLEX"/>
    <property type="match status" value="1"/>
</dbReference>
<dbReference type="NCBIfam" id="TIGR03789">
    <property type="entry name" value="pdsO"/>
    <property type="match status" value="1"/>
</dbReference>
<proteinExistence type="predicted"/>
<keyword evidence="7" id="KW-0732">Signal</keyword>
<feature type="domain" description="OmpA-like" evidence="8">
    <location>
        <begin position="135"/>
        <end position="252"/>
    </location>
</feature>
<keyword evidence="6" id="KW-1133">Transmembrane helix</keyword>
<evidence type="ECO:0000256" key="4">
    <source>
        <dbReference type="PROSITE-ProRule" id="PRU00473"/>
    </source>
</evidence>
<evidence type="ECO:0000259" key="8">
    <source>
        <dbReference type="PROSITE" id="PS51123"/>
    </source>
</evidence>
<gene>
    <name evidence="9" type="ORF">GCM10017161_18480</name>
</gene>
<feature type="chain" id="PRO_5036860125" description="OmpA-like domain-containing protein" evidence="7">
    <location>
        <begin position="30"/>
        <end position="264"/>
    </location>
</feature>
<dbReference type="Proteomes" id="UP000623842">
    <property type="component" value="Unassembled WGS sequence"/>
</dbReference>
<evidence type="ECO:0000256" key="7">
    <source>
        <dbReference type="SAM" id="SignalP"/>
    </source>
</evidence>
<feature type="transmembrane region" description="Helical" evidence="6">
    <location>
        <begin position="53"/>
        <end position="78"/>
    </location>
</feature>
<reference evidence="9" key="1">
    <citation type="journal article" date="2014" name="Int. J. Syst. Evol. Microbiol.">
        <title>Complete genome sequence of Corynebacterium casei LMG S-19264T (=DSM 44701T), isolated from a smear-ripened cheese.</title>
        <authorList>
            <consortium name="US DOE Joint Genome Institute (JGI-PGF)"/>
            <person name="Walter F."/>
            <person name="Albersmeier A."/>
            <person name="Kalinowski J."/>
            <person name="Ruckert C."/>
        </authorList>
    </citation>
    <scope>NUCLEOTIDE SEQUENCE</scope>
    <source>
        <strain evidence="9">KCTC 42731</strain>
    </source>
</reference>
<accession>A0A919EKV2</accession>
<dbReference type="InterPro" id="IPR006665">
    <property type="entry name" value="OmpA-like"/>
</dbReference>
<dbReference type="InterPro" id="IPR006664">
    <property type="entry name" value="OMP_bac"/>
</dbReference>
<dbReference type="InterPro" id="IPR050330">
    <property type="entry name" value="Bact_OuterMem_StrucFunc"/>
</dbReference>
<dbReference type="PANTHER" id="PTHR30329:SF21">
    <property type="entry name" value="LIPOPROTEIN YIAD-RELATED"/>
    <property type="match status" value="1"/>
</dbReference>
<dbReference type="EMBL" id="BNCK01000004">
    <property type="protein sequence ID" value="GHF91015.1"/>
    <property type="molecule type" value="Genomic_DNA"/>
</dbReference>
<dbReference type="Pfam" id="PF00691">
    <property type="entry name" value="OmpA"/>
    <property type="match status" value="1"/>
</dbReference>
<evidence type="ECO:0000256" key="2">
    <source>
        <dbReference type="ARBA" id="ARBA00023136"/>
    </source>
</evidence>
<evidence type="ECO:0000313" key="10">
    <source>
        <dbReference type="Proteomes" id="UP000623842"/>
    </source>
</evidence>
<evidence type="ECO:0000256" key="5">
    <source>
        <dbReference type="SAM" id="Coils"/>
    </source>
</evidence>
<evidence type="ECO:0000313" key="9">
    <source>
        <dbReference type="EMBL" id="GHF91015.1"/>
    </source>
</evidence>
<dbReference type="PROSITE" id="PS51123">
    <property type="entry name" value="OMPA_2"/>
    <property type="match status" value="1"/>
</dbReference>
<dbReference type="CDD" id="cd07185">
    <property type="entry name" value="OmpA_C-like"/>
    <property type="match status" value="1"/>
</dbReference>
<feature type="signal peptide" evidence="7">
    <location>
        <begin position="1"/>
        <end position="29"/>
    </location>
</feature>
<dbReference type="InterPro" id="IPR036737">
    <property type="entry name" value="OmpA-like_sf"/>
</dbReference>
<dbReference type="RefSeq" id="WP_189769639.1">
    <property type="nucleotide sequence ID" value="NZ_BNCK01000004.1"/>
</dbReference>
<protein>
    <recommendedName>
        <fullName evidence="8">OmpA-like domain-containing protein</fullName>
    </recommendedName>
</protein>
<sequence length="264" mass="28482">MKQVKSTKSTTLLTASIIAATLATAPVIAKDYADMTPEEVKAAQKKSENIGFGTGAVIGAIVAGPLGAIVTSAVGVLVGNQHSVNQQKTSLAAKLVEEQNSYQTALATYQQKLQDAEQAYQQELLALQQTQDSTSQMQAENLLMSLQFSTGSSEIKPHYSDQIDALAKMLAMSPKLNINLSGYTDLQGSEELNQALSLARVNSVKSELINRGIDADRINLNAYGENAPVVANNEHQASFYDRRVVIKLEQNKGFQSNQQTVSNY</sequence>
<reference evidence="9" key="2">
    <citation type="submission" date="2020-09" db="EMBL/GenBank/DDBJ databases">
        <authorList>
            <person name="Sun Q."/>
            <person name="Kim S."/>
        </authorList>
    </citation>
    <scope>NUCLEOTIDE SEQUENCE</scope>
    <source>
        <strain evidence="9">KCTC 42731</strain>
    </source>
</reference>